<dbReference type="InterPro" id="IPR025874">
    <property type="entry name" value="DZR"/>
</dbReference>
<evidence type="ECO:0000313" key="5">
    <source>
        <dbReference type="EMBL" id="NUC72434.1"/>
    </source>
</evidence>
<dbReference type="Pfam" id="PF12773">
    <property type="entry name" value="DZR"/>
    <property type="match status" value="1"/>
</dbReference>
<reference evidence="4 7" key="1">
    <citation type="submission" date="2020-06" db="EMBL/GenBank/DDBJ databases">
        <title>Haloterrigena sp. nov., an extremely halophilic archaeon isolated from a saline sediment.</title>
        <authorList>
            <person name="Liu B.-B."/>
        </authorList>
    </citation>
    <scope>NUCLEOTIDE SEQUENCE</scope>
    <source>
        <strain evidence="4">SYSU A121-1</strain>
        <strain evidence="5 7">SYSU A558-1</strain>
    </source>
</reference>
<feature type="domain" description="DZANK-type" evidence="2">
    <location>
        <begin position="86"/>
        <end position="137"/>
    </location>
</feature>
<gene>
    <name evidence="4" type="ORF">HT576_12015</name>
    <name evidence="5" type="ORF">HTZ84_08935</name>
</gene>
<evidence type="ECO:0000313" key="4">
    <source>
        <dbReference type="EMBL" id="NUB91741.1"/>
    </source>
</evidence>
<dbReference type="Proteomes" id="UP000728647">
    <property type="component" value="Unassembled WGS sequence"/>
</dbReference>
<dbReference type="RefSeq" id="WP_174680348.1">
    <property type="nucleotide sequence ID" value="NZ_JABUQZ010000001.1"/>
</dbReference>
<dbReference type="OrthoDB" id="53394at2157"/>
<proteinExistence type="predicted"/>
<feature type="transmembrane region" description="Helical" evidence="1">
    <location>
        <begin position="43"/>
        <end position="68"/>
    </location>
</feature>
<evidence type="ECO:0000259" key="2">
    <source>
        <dbReference type="Pfam" id="PF12773"/>
    </source>
</evidence>
<accession>A0A8J8GLC1</accession>
<dbReference type="EMBL" id="JABURA010000001">
    <property type="protein sequence ID" value="NUB91741.1"/>
    <property type="molecule type" value="Genomic_DNA"/>
</dbReference>
<feature type="domain" description="DUF8108" evidence="3">
    <location>
        <begin position="9"/>
        <end position="79"/>
    </location>
</feature>
<keyword evidence="1" id="KW-0812">Transmembrane</keyword>
<evidence type="ECO:0000313" key="6">
    <source>
        <dbReference type="Proteomes" id="UP000728647"/>
    </source>
</evidence>
<dbReference type="Proteomes" id="UP001016761">
    <property type="component" value="Unassembled WGS sequence"/>
</dbReference>
<dbReference type="AlphaFoldDB" id="A0A8J8GLC1"/>
<evidence type="ECO:0000259" key="3">
    <source>
        <dbReference type="Pfam" id="PF26438"/>
    </source>
</evidence>
<protein>
    <submittedName>
        <fullName evidence="4">Zinc ribbon domain-containing protein</fullName>
    </submittedName>
</protein>
<organism evidence="4 6">
    <name type="scientific">Haloterrigena gelatinilytica</name>
    <dbReference type="NCBI Taxonomy" id="2741724"/>
    <lineage>
        <taxon>Archaea</taxon>
        <taxon>Methanobacteriati</taxon>
        <taxon>Methanobacteriota</taxon>
        <taxon>Stenosarchaea group</taxon>
        <taxon>Halobacteria</taxon>
        <taxon>Halobacteriales</taxon>
        <taxon>Natrialbaceae</taxon>
        <taxon>Haloterrigena</taxon>
    </lineage>
</organism>
<evidence type="ECO:0000256" key="1">
    <source>
        <dbReference type="SAM" id="Phobius"/>
    </source>
</evidence>
<keyword evidence="1" id="KW-1133">Transmembrane helix</keyword>
<keyword evidence="7" id="KW-1185">Reference proteome</keyword>
<comment type="caution">
    <text evidence="4">The sequence shown here is derived from an EMBL/GenBank/DDBJ whole genome shotgun (WGS) entry which is preliminary data.</text>
</comment>
<dbReference type="InterPro" id="IPR058962">
    <property type="entry name" value="DUF8108_N"/>
</dbReference>
<evidence type="ECO:0000313" key="7">
    <source>
        <dbReference type="Proteomes" id="UP001016761"/>
    </source>
</evidence>
<keyword evidence="1" id="KW-0472">Membrane</keyword>
<sequence length="169" mass="18009">MRSTSARSTRLQREIDELVARGWTIEEEAPDHVVMVDREFGSLVSHLLVAILTFWFSMGLGNVVWGAYNYVANSRRRVLWEDGRDCPNCGASASPDAAYCPDCGEDLASGRSSSATVVCPDCEAAVDAGSRYCPNCGTRLADAVGERTDAVDSGAGAVDDGTDTFDTGS</sequence>
<dbReference type="Pfam" id="PF26438">
    <property type="entry name" value="DUF8108_N"/>
    <property type="match status" value="1"/>
</dbReference>
<name>A0A8J8GLC1_9EURY</name>
<dbReference type="EMBL" id="JABUQZ010000001">
    <property type="protein sequence ID" value="NUC72434.1"/>
    <property type="molecule type" value="Genomic_DNA"/>
</dbReference>